<proteinExistence type="predicted"/>
<evidence type="ECO:0000313" key="2">
    <source>
        <dbReference type="Proteomes" id="UP000550501"/>
    </source>
</evidence>
<accession>A0A839QB55</accession>
<dbReference type="AlphaFoldDB" id="A0A839QB55"/>
<dbReference type="EMBL" id="JACHVU010000006">
    <property type="protein sequence ID" value="MBB2991685.1"/>
    <property type="molecule type" value="Genomic_DNA"/>
</dbReference>
<evidence type="ECO:0000313" key="1">
    <source>
        <dbReference type="EMBL" id="MBB2991685.1"/>
    </source>
</evidence>
<sequence length="124" mass="12791">MGSLVCAPAAGADLAPGFYLYRSVMANGVVTDTRMRVDSCGPGCLSLFNLDANTDQGQARLQGGQFVLDQWVPGGATCADGRPVDVVARYTFNPDGTNGVYTLNGPNPCGAGPVGVTTFTFIPV</sequence>
<reference evidence="1 2" key="1">
    <citation type="submission" date="2020-08" db="EMBL/GenBank/DDBJ databases">
        <title>The Agave Microbiome: Exploring the role of microbial communities in plant adaptations to desert environments.</title>
        <authorList>
            <person name="Partida-Martinez L.P."/>
        </authorList>
    </citation>
    <scope>NUCLEOTIDE SEQUENCE [LARGE SCALE GENOMIC DNA]</scope>
    <source>
        <strain evidence="1 2">AT2.18</strain>
    </source>
</reference>
<organism evidence="1 2">
    <name type="scientific">Mycolicibacterium iranicum</name>
    <name type="common">Mycobacterium iranicum</name>
    <dbReference type="NCBI Taxonomy" id="912594"/>
    <lineage>
        <taxon>Bacteria</taxon>
        <taxon>Bacillati</taxon>
        <taxon>Actinomycetota</taxon>
        <taxon>Actinomycetes</taxon>
        <taxon>Mycobacteriales</taxon>
        <taxon>Mycobacteriaceae</taxon>
        <taxon>Mycolicibacterium</taxon>
    </lineage>
</organism>
<protein>
    <submittedName>
        <fullName evidence="1">Uncharacterized protein</fullName>
    </submittedName>
</protein>
<dbReference type="RefSeq" id="WP_183469616.1">
    <property type="nucleotide sequence ID" value="NZ_JACHVU010000006.1"/>
</dbReference>
<comment type="caution">
    <text evidence="1">The sequence shown here is derived from an EMBL/GenBank/DDBJ whole genome shotgun (WGS) entry which is preliminary data.</text>
</comment>
<name>A0A839QB55_MYCIR</name>
<keyword evidence="2" id="KW-1185">Reference proteome</keyword>
<gene>
    <name evidence="1" type="ORF">FHR72_003170</name>
</gene>
<dbReference type="Proteomes" id="UP000550501">
    <property type="component" value="Unassembled WGS sequence"/>
</dbReference>